<sequence>MQKYSGYFRTVMRRTTTAAKVLLVGLVVMLVSAGTIFAASQGGSQGNNTKGVTIQVNPSSRTVDRGDPVSYSVSLTSTNGFSGGVTPTVSGLPASTTAAFAPASVTLGSGKTATVVLTVTTSATTPEGKSDLIIATAAGASQAAGVVVQLFVQSSKKTFSISGNLGTQLTPGAKIPLNLSFSNPNNKGLALSSLSVAITGITRTQAAVAAGLPCTTADYVVTNYSGAYPLTVPVGSKTLQSLNPDSAQWPQIAMLDTALNQDGCKGATLQLAYSGAGEGN</sequence>
<evidence type="ECO:0008006" key="3">
    <source>
        <dbReference type="Google" id="ProtNLM"/>
    </source>
</evidence>
<keyword evidence="2" id="KW-1185">Reference proteome</keyword>
<gene>
    <name evidence="1" type="ORF">NFC73_18860</name>
</gene>
<comment type="caution">
    <text evidence="1">The sequence shown here is derived from an EMBL/GenBank/DDBJ whole genome shotgun (WGS) entry which is preliminary data.</text>
</comment>
<dbReference type="RefSeq" id="WP_254752742.1">
    <property type="nucleotide sequence ID" value="NZ_JANCLV010000019.1"/>
</dbReference>
<evidence type="ECO:0000313" key="2">
    <source>
        <dbReference type="Proteomes" id="UP001524318"/>
    </source>
</evidence>
<dbReference type="Proteomes" id="UP001524318">
    <property type="component" value="Unassembled WGS sequence"/>
</dbReference>
<protein>
    <recommendedName>
        <fullName evidence="3">DUF11 domain-containing protein</fullName>
    </recommendedName>
</protein>
<evidence type="ECO:0000313" key="1">
    <source>
        <dbReference type="EMBL" id="MCP9001770.1"/>
    </source>
</evidence>
<name>A0ABT1LTK7_9MICC</name>
<proteinExistence type="predicted"/>
<organism evidence="1 2">
    <name type="scientific">Pseudarthrobacter humi</name>
    <dbReference type="NCBI Taxonomy" id="2952523"/>
    <lineage>
        <taxon>Bacteria</taxon>
        <taxon>Bacillati</taxon>
        <taxon>Actinomycetota</taxon>
        <taxon>Actinomycetes</taxon>
        <taxon>Micrococcales</taxon>
        <taxon>Micrococcaceae</taxon>
        <taxon>Pseudarthrobacter</taxon>
    </lineage>
</organism>
<accession>A0ABT1LTK7</accession>
<reference evidence="1 2" key="1">
    <citation type="submission" date="2022-06" db="EMBL/GenBank/DDBJ databases">
        <title>Pseudarthrobacter sp. strain RMG13 Genome sequencing and assembly.</title>
        <authorList>
            <person name="Kim I."/>
        </authorList>
    </citation>
    <scope>NUCLEOTIDE SEQUENCE [LARGE SCALE GENOMIC DNA]</scope>
    <source>
        <strain evidence="1 2">RMG13</strain>
    </source>
</reference>
<dbReference type="EMBL" id="JANCLV010000019">
    <property type="protein sequence ID" value="MCP9001770.1"/>
    <property type="molecule type" value="Genomic_DNA"/>
</dbReference>